<reference evidence="2" key="1">
    <citation type="submission" date="2014-11" db="EMBL/GenBank/DDBJ databases">
        <authorList>
            <person name="Amaro Gonzalez C."/>
        </authorList>
    </citation>
    <scope>NUCLEOTIDE SEQUENCE</scope>
</reference>
<dbReference type="EMBL" id="GBXM01025289">
    <property type="protein sequence ID" value="JAH83288.1"/>
    <property type="molecule type" value="Transcribed_RNA"/>
</dbReference>
<keyword evidence="1" id="KW-0812">Transmembrane</keyword>
<evidence type="ECO:0000256" key="1">
    <source>
        <dbReference type="SAM" id="Phobius"/>
    </source>
</evidence>
<protein>
    <submittedName>
        <fullName evidence="2">Uncharacterized protein</fullName>
    </submittedName>
</protein>
<evidence type="ECO:0000313" key="2">
    <source>
        <dbReference type="EMBL" id="JAH83288.1"/>
    </source>
</evidence>
<reference evidence="2" key="2">
    <citation type="journal article" date="2015" name="Fish Shellfish Immunol.">
        <title>Early steps in the European eel (Anguilla anguilla)-Vibrio vulnificus interaction in the gills: Role of the RtxA13 toxin.</title>
        <authorList>
            <person name="Callol A."/>
            <person name="Pajuelo D."/>
            <person name="Ebbesson L."/>
            <person name="Teles M."/>
            <person name="MacKenzie S."/>
            <person name="Amaro C."/>
        </authorList>
    </citation>
    <scope>NUCLEOTIDE SEQUENCE</scope>
</reference>
<name>A0A0E9W1F4_ANGAN</name>
<sequence>MTGFYTFFLNDKMDVSPVCIAVLCYCSSPYFLFTVIFLCLTDKHRPFHPLFPHATHAHTHTCA</sequence>
<accession>A0A0E9W1F4</accession>
<feature type="transmembrane region" description="Helical" evidence="1">
    <location>
        <begin position="20"/>
        <end position="40"/>
    </location>
</feature>
<dbReference type="AlphaFoldDB" id="A0A0E9W1F4"/>
<keyword evidence="1" id="KW-1133">Transmembrane helix</keyword>
<proteinExistence type="predicted"/>
<keyword evidence="1" id="KW-0472">Membrane</keyword>
<organism evidence="2">
    <name type="scientific">Anguilla anguilla</name>
    <name type="common">European freshwater eel</name>
    <name type="synonym">Muraena anguilla</name>
    <dbReference type="NCBI Taxonomy" id="7936"/>
    <lineage>
        <taxon>Eukaryota</taxon>
        <taxon>Metazoa</taxon>
        <taxon>Chordata</taxon>
        <taxon>Craniata</taxon>
        <taxon>Vertebrata</taxon>
        <taxon>Euteleostomi</taxon>
        <taxon>Actinopterygii</taxon>
        <taxon>Neopterygii</taxon>
        <taxon>Teleostei</taxon>
        <taxon>Anguilliformes</taxon>
        <taxon>Anguillidae</taxon>
        <taxon>Anguilla</taxon>
    </lineage>
</organism>